<sequence length="276" mass="30283">MSELSEWLGSIDLSRAKYTSQGLTSLRTLITAFLSNARTGFVITKWQKAGRVLSRLCRAQQAFDTPQPYIGHFVVIVIRIDGEYEASVNRAKEDARMNGWHFVSSISWTDSDHGIPQDVMNSYMVVVEEALGMLPSLTDITHVFVCGGVGSIAAAVFLGFYERFCEIQAEGTSAKFPRCVVVEPTEADCLFQSEKARDGTLRTLMAGHASLADGKYDDVPVVCGESSATNMGVLLKAGGDSTLRDRLGLSEHSQRVIFGSPEDAFKAQDDFLHLRE</sequence>
<evidence type="ECO:0000313" key="2">
    <source>
        <dbReference type="EMBL" id="TRX99010.1"/>
    </source>
</evidence>
<name>A0A553IFP0_9PEZI</name>
<comment type="caution">
    <text evidence="2">The sequence shown here is derived from an EMBL/GenBank/DDBJ whole genome shotgun (WGS) entry which is preliminary data.</text>
</comment>
<dbReference type="SUPFAM" id="SSF53686">
    <property type="entry name" value="Tryptophan synthase beta subunit-like PLP-dependent enzymes"/>
    <property type="match status" value="1"/>
</dbReference>
<dbReference type="STRING" id="2512241.A0A553IFP0"/>
<dbReference type="EMBL" id="VFLP01000001">
    <property type="protein sequence ID" value="TRX99010.1"/>
    <property type="molecule type" value="Genomic_DNA"/>
</dbReference>
<dbReference type="OrthoDB" id="10059875at2759"/>
<dbReference type="InterPro" id="IPR001926">
    <property type="entry name" value="TrpB-like_PALP"/>
</dbReference>
<dbReference type="AlphaFoldDB" id="A0A553IFP0"/>
<proteinExistence type="predicted"/>
<dbReference type="PANTHER" id="PTHR42937">
    <property type="match status" value="1"/>
</dbReference>
<reference evidence="3" key="1">
    <citation type="submission" date="2019-06" db="EMBL/GenBank/DDBJ databases">
        <title>Draft genome sequence of the griseofulvin-producing fungus Xylaria cubensis strain G536.</title>
        <authorList>
            <person name="Mead M.E."/>
            <person name="Raja H.A."/>
            <person name="Steenwyk J.L."/>
            <person name="Knowles S.L."/>
            <person name="Oberlies N.H."/>
            <person name="Rokas A."/>
        </authorList>
    </citation>
    <scope>NUCLEOTIDE SEQUENCE [LARGE SCALE GENOMIC DNA]</scope>
    <source>
        <strain evidence="3">G536</strain>
    </source>
</reference>
<accession>A0A553IFP0</accession>
<evidence type="ECO:0000259" key="1">
    <source>
        <dbReference type="Pfam" id="PF00291"/>
    </source>
</evidence>
<keyword evidence="3" id="KW-1185">Reference proteome</keyword>
<dbReference type="Pfam" id="PF00291">
    <property type="entry name" value="PALP"/>
    <property type="match status" value="1"/>
</dbReference>
<gene>
    <name evidence="2" type="ORF">FHL15_000352</name>
</gene>
<dbReference type="Proteomes" id="UP000319160">
    <property type="component" value="Unassembled WGS sequence"/>
</dbReference>
<evidence type="ECO:0000313" key="3">
    <source>
        <dbReference type="Proteomes" id="UP000319160"/>
    </source>
</evidence>
<organism evidence="2 3">
    <name type="scientific">Xylaria flabelliformis</name>
    <dbReference type="NCBI Taxonomy" id="2512241"/>
    <lineage>
        <taxon>Eukaryota</taxon>
        <taxon>Fungi</taxon>
        <taxon>Dikarya</taxon>
        <taxon>Ascomycota</taxon>
        <taxon>Pezizomycotina</taxon>
        <taxon>Sordariomycetes</taxon>
        <taxon>Xylariomycetidae</taxon>
        <taxon>Xylariales</taxon>
        <taxon>Xylariaceae</taxon>
        <taxon>Xylaria</taxon>
    </lineage>
</organism>
<feature type="domain" description="Tryptophan synthase beta chain-like PALP" evidence="1">
    <location>
        <begin position="77"/>
        <end position="198"/>
    </location>
</feature>
<dbReference type="PANTHER" id="PTHR42937:SF1">
    <property type="entry name" value="DIAMINOPROPIONATE AMMONIA-LYASE"/>
    <property type="match status" value="1"/>
</dbReference>
<protein>
    <recommendedName>
        <fullName evidence="1">Tryptophan synthase beta chain-like PALP domain-containing protein</fullName>
    </recommendedName>
</protein>
<dbReference type="InterPro" id="IPR036052">
    <property type="entry name" value="TrpB-like_PALP_sf"/>
</dbReference>
<dbReference type="Gene3D" id="3.40.50.1100">
    <property type="match status" value="1"/>
</dbReference>